<reference evidence="3 4" key="1">
    <citation type="submission" date="2020-05" db="EMBL/GenBank/DDBJ databases">
        <title>Streptobacillus felis strain LHL191014123.</title>
        <authorList>
            <person name="Fawzy A."/>
            <person name="Rau J."/>
            <person name="Risse K."/>
            <person name="Schauerte N."/>
            <person name="Geiger C."/>
            <person name="Blom J."/>
            <person name="Imirzalioglu C."/>
            <person name="Falgenhauer J."/>
            <person name="Bach A."/>
            <person name="Herden C."/>
            <person name="Eisenberg T."/>
        </authorList>
    </citation>
    <scope>NUCLEOTIDE SEQUENCE [LARGE SCALE GENOMIC DNA]</scope>
    <source>
        <strain evidence="3 4">LHL191014123</strain>
    </source>
</reference>
<evidence type="ECO:0000313" key="4">
    <source>
        <dbReference type="Proteomes" id="UP000526184"/>
    </source>
</evidence>
<dbReference type="PANTHER" id="PTHR33408:SF2">
    <property type="entry name" value="TRANSPOSASE DDE DOMAIN-CONTAINING PROTEIN"/>
    <property type="match status" value="1"/>
</dbReference>
<dbReference type="Pfam" id="PF01609">
    <property type="entry name" value="DDE_Tnp_1"/>
    <property type="match status" value="1"/>
</dbReference>
<organism evidence="3 4">
    <name type="scientific">Streptobacillus felis</name>
    <dbReference type="NCBI Taxonomy" id="1384509"/>
    <lineage>
        <taxon>Bacteria</taxon>
        <taxon>Fusobacteriati</taxon>
        <taxon>Fusobacteriota</taxon>
        <taxon>Fusobacteriia</taxon>
        <taxon>Fusobacteriales</taxon>
        <taxon>Leptotrichiaceae</taxon>
        <taxon>Streptobacillus</taxon>
    </lineage>
</organism>
<dbReference type="AlphaFoldDB" id="A0A7Z0TCM3"/>
<feature type="domain" description="Transposase InsH N-terminal" evidence="2">
    <location>
        <begin position="30"/>
        <end position="114"/>
    </location>
</feature>
<name>A0A7Z0TCM3_9FUSO</name>
<dbReference type="PANTHER" id="PTHR33408">
    <property type="entry name" value="TRANSPOSASE"/>
    <property type="match status" value="1"/>
</dbReference>
<comment type="caution">
    <text evidence="3">The sequence shown here is derived from an EMBL/GenBank/DDBJ whole genome shotgun (WGS) entry which is preliminary data.</text>
</comment>
<sequence length="509" mass="60626">MLKIQLNSITNTKENQLFEVNNYKHFEFDENSPVILLNELAKELVFNNKSKVKNHNKGRKSKNSIDVMFKIILLSAYYSELELRKIIRNCNENINFIYLLNGEEAPKLTRLQKFIVKYREDIIDLLYQFTNILKRKNIINENEVFIDGTKIEAFSNKYTFVWRGTVMYYQKKNHIKIERILLDYLTLKGKDLNLSQIVPNEEVEMLVKEYTKIKELSELNEKQKILKDLGLELEKVLDKERKYLEQLKILGDRNSYSKTDIYATFMRSKKDYMKNGQLIPAYNVQIAVNSNYILDFKIFQNPTDYKTLPVFIEHLKSNGYDFKNVVADAGYESYENLKYLSDNGYTSYIKPQKHEVNKKRKNKNDIKNIINLTYNEETEEFLRKDGVVYKVSREYKYKGLIRTVFTAQDEEGHSFSISLKDYKLKKINRDNILSELGAKYRLNRSIQVERPFGDIKENFEFDRFRRKGIDKVELEFAMYALGFNLRKYINDKRKNRENIDLYKLKEVVA</sequence>
<gene>
    <name evidence="3" type="ORF">HP397_06580</name>
</gene>
<accession>A0A7Z0TCM3</accession>
<dbReference type="InterPro" id="IPR002559">
    <property type="entry name" value="Transposase_11"/>
</dbReference>
<dbReference type="Pfam" id="PF05598">
    <property type="entry name" value="DUF772"/>
    <property type="match status" value="1"/>
</dbReference>
<protein>
    <submittedName>
        <fullName evidence="3">Transposase</fullName>
    </submittedName>
</protein>
<feature type="domain" description="Transposase IS4-like" evidence="1">
    <location>
        <begin position="263"/>
        <end position="484"/>
    </location>
</feature>
<keyword evidence="4" id="KW-1185">Reference proteome</keyword>
<evidence type="ECO:0000313" key="3">
    <source>
        <dbReference type="EMBL" id="NYV28463.1"/>
    </source>
</evidence>
<dbReference type="EMBL" id="JABMKT010000057">
    <property type="protein sequence ID" value="NYV28463.1"/>
    <property type="molecule type" value="Genomic_DNA"/>
</dbReference>
<proteinExistence type="predicted"/>
<evidence type="ECO:0000259" key="1">
    <source>
        <dbReference type="Pfam" id="PF01609"/>
    </source>
</evidence>
<dbReference type="InterPro" id="IPR008490">
    <property type="entry name" value="Transposase_InsH_N"/>
</dbReference>
<evidence type="ECO:0000259" key="2">
    <source>
        <dbReference type="Pfam" id="PF05598"/>
    </source>
</evidence>
<dbReference type="RefSeq" id="WP_180136395.1">
    <property type="nucleotide sequence ID" value="NZ_JABMKT010000057.1"/>
</dbReference>
<dbReference type="Proteomes" id="UP000526184">
    <property type="component" value="Unassembled WGS sequence"/>
</dbReference>